<dbReference type="InterPro" id="IPR006976">
    <property type="entry name" value="VanZ-like"/>
</dbReference>
<feature type="transmembrane region" description="Helical" evidence="1">
    <location>
        <begin position="146"/>
        <end position="165"/>
    </location>
</feature>
<feature type="transmembrane region" description="Helical" evidence="1">
    <location>
        <begin position="205"/>
        <end position="228"/>
    </location>
</feature>
<dbReference type="EMBL" id="MEHA01000003">
    <property type="protein sequence ID" value="ODR54216.1"/>
    <property type="molecule type" value="Genomic_DNA"/>
</dbReference>
<keyword evidence="1" id="KW-1133">Transmembrane helix</keyword>
<gene>
    <name evidence="3" type="ORF">BEI59_06605</name>
</gene>
<proteinExistence type="predicted"/>
<dbReference type="PANTHER" id="PTHR36834">
    <property type="entry name" value="MEMBRANE PROTEIN-RELATED"/>
    <property type="match status" value="1"/>
</dbReference>
<feature type="transmembrane region" description="Helical" evidence="1">
    <location>
        <begin position="68"/>
        <end position="89"/>
    </location>
</feature>
<name>A0A1E3UMJ8_9FIRM</name>
<dbReference type="PANTHER" id="PTHR36834:SF1">
    <property type="entry name" value="INTEGRAL MEMBRANE PROTEIN"/>
    <property type="match status" value="1"/>
</dbReference>
<comment type="caution">
    <text evidence="3">The sequence shown here is derived from an EMBL/GenBank/DDBJ whole genome shotgun (WGS) entry which is preliminary data.</text>
</comment>
<evidence type="ECO:0000259" key="2">
    <source>
        <dbReference type="Pfam" id="PF04892"/>
    </source>
</evidence>
<evidence type="ECO:0000313" key="3">
    <source>
        <dbReference type="EMBL" id="ODR54216.1"/>
    </source>
</evidence>
<dbReference type="InterPro" id="IPR053150">
    <property type="entry name" value="Teicoplanin_resist-assoc"/>
</dbReference>
<feature type="transmembrane region" description="Helical" evidence="1">
    <location>
        <begin position="177"/>
        <end position="198"/>
    </location>
</feature>
<dbReference type="AlphaFoldDB" id="A0A1E3UMJ8"/>
<feature type="transmembrane region" description="Helical" evidence="1">
    <location>
        <begin position="118"/>
        <end position="139"/>
    </location>
</feature>
<dbReference type="Pfam" id="PF04892">
    <property type="entry name" value="VanZ"/>
    <property type="match status" value="1"/>
</dbReference>
<keyword evidence="1" id="KW-0812">Transmembrane</keyword>
<accession>A0A1E3UMJ8</accession>
<keyword evidence="1" id="KW-0472">Membrane</keyword>
<organism evidence="3 4">
    <name type="scientific">Eisenbergiella tayi</name>
    <dbReference type="NCBI Taxonomy" id="1432052"/>
    <lineage>
        <taxon>Bacteria</taxon>
        <taxon>Bacillati</taxon>
        <taxon>Bacillota</taxon>
        <taxon>Clostridia</taxon>
        <taxon>Lachnospirales</taxon>
        <taxon>Lachnospiraceae</taxon>
        <taxon>Eisenbergiella</taxon>
    </lineage>
</organism>
<dbReference type="Proteomes" id="UP000094271">
    <property type="component" value="Unassembled WGS sequence"/>
</dbReference>
<protein>
    <recommendedName>
        <fullName evidence="2">VanZ-like domain-containing protein</fullName>
    </recommendedName>
</protein>
<reference evidence="3 4" key="1">
    <citation type="submission" date="2016-08" db="EMBL/GenBank/DDBJ databases">
        <authorList>
            <person name="Seilhamer J.J."/>
        </authorList>
    </citation>
    <scope>NUCLEOTIDE SEQUENCE [LARGE SCALE GENOMIC DNA]</scope>
    <source>
        <strain evidence="3 4">NML150140-1</strain>
    </source>
</reference>
<feature type="domain" description="VanZ-like" evidence="2">
    <location>
        <begin position="78"/>
        <end position="194"/>
    </location>
</feature>
<evidence type="ECO:0000256" key="1">
    <source>
        <dbReference type="SAM" id="Phobius"/>
    </source>
</evidence>
<sequence>MCAFRRVSSLAYDFIEGRKITVHDFIGTILYFFRNAIPLALIGLAAGAVILVMLNLKCRREGKCFPKGQAVAFLLLLCYLGGLAAITLMNRMDGMRTGVQLLPFLAFWEAWNNFTLQIWLNPLLNIAMFLPLGVLLPLAVKHFRRWFWMLTAGVGTSLVIELLQYVLGRGQADVDDLICNVLGAMLGYCFCMLFVSLVRKQWKTAGVYVIFPVLSIAALAGVFLTYHFRPYGNLADGPIYNAKTKEIEWVQECSLSNEPGPSGVYRTEPFTRKDCDAFASEFVGRQGAEIRFGTPDVDYYDSRAFYSDHRTYALWVYYNDHSYEYTDYRVDSEQRYSEKGGAITEDGLRAALDKLGIEIPVAASFVIADESAGRYAFRAECVVENDVLTNGELVCWVAEGGILYKVDNHLSVSTLHGNAAVISSQEAYERLCAGQFSWRDVPMFNYLSPRQVRVTDCKLEYMTDSKGFHQPVYLFTLSDENDAALRGGTGWTTFVPALAG</sequence>
<feature type="transmembrane region" description="Helical" evidence="1">
    <location>
        <begin position="36"/>
        <end position="56"/>
    </location>
</feature>
<evidence type="ECO:0000313" key="4">
    <source>
        <dbReference type="Proteomes" id="UP000094271"/>
    </source>
</evidence>